<sequence length="462" mass="52209">MLRMSRQSIKAGVRGERVSVSLYYMRTTEMEGFQTPAPMSRSPDPPEAADPRQLRRIIAEDAHWFLNTVPSLSNLCLQSIVSNFEDFVQERLSTSMPLHVTANLIHDGVYWKRCCEKWGGIRDLTHYGNSWKRMFFEKHMENMIELFIPDVTVPNTFVEMVPLCKDYIKRLNISQLLPPVTEPQKEEEEYGSELVIENEDGPSMDHFDFNIMLDKLTNLEELQVVYRVKQCGLNFECKMFEMTDRDYFEDSKAQSKPHGGYKVPAAVKYLLDHPSLRELDLSHNLIGDKGARAIGKLLNRSSLETLNLCDNNIGGPGAKALAHALSMNSTLLSLNLRLNRLRDEGGQAIGKALLNNNTLLLLHLGANEVTWPSAIALSKVLVQRSTLKSLNLSCNNLGVDGGKALEEAMSNNSSLTECDIRLTEVEEQSASFVNQVVWTNQSLEQRRHARESKTKKTSTAVY</sequence>
<name>A0AAD9BT86_DISEL</name>
<organism evidence="4 5">
    <name type="scientific">Dissostichus eleginoides</name>
    <name type="common">Patagonian toothfish</name>
    <name type="synonym">Dissostichus amissus</name>
    <dbReference type="NCBI Taxonomy" id="100907"/>
    <lineage>
        <taxon>Eukaryota</taxon>
        <taxon>Metazoa</taxon>
        <taxon>Chordata</taxon>
        <taxon>Craniata</taxon>
        <taxon>Vertebrata</taxon>
        <taxon>Euteleostomi</taxon>
        <taxon>Actinopterygii</taxon>
        <taxon>Neopterygii</taxon>
        <taxon>Teleostei</taxon>
        <taxon>Neoteleostei</taxon>
        <taxon>Acanthomorphata</taxon>
        <taxon>Eupercaria</taxon>
        <taxon>Perciformes</taxon>
        <taxon>Notothenioidei</taxon>
        <taxon>Nototheniidae</taxon>
        <taxon>Dissostichus</taxon>
    </lineage>
</organism>
<evidence type="ECO:0000256" key="1">
    <source>
        <dbReference type="ARBA" id="ARBA00004245"/>
    </source>
</evidence>
<accession>A0AAD9BT86</accession>
<dbReference type="Gene3D" id="3.80.10.10">
    <property type="entry name" value="Ribonuclease Inhibitor"/>
    <property type="match status" value="1"/>
</dbReference>
<dbReference type="EMBL" id="JASDAP010000017">
    <property type="protein sequence ID" value="KAK1889545.1"/>
    <property type="molecule type" value="Genomic_DNA"/>
</dbReference>
<evidence type="ECO:0000256" key="2">
    <source>
        <dbReference type="ARBA" id="ARBA00022490"/>
    </source>
</evidence>
<protein>
    <submittedName>
        <fullName evidence="4">Dynein regulatory complex subunit 5</fullName>
    </submittedName>
</protein>
<dbReference type="InterPro" id="IPR001611">
    <property type="entry name" value="Leu-rich_rpt"/>
</dbReference>
<keyword evidence="3" id="KW-0206">Cytoskeleton</keyword>
<dbReference type="Proteomes" id="UP001228049">
    <property type="component" value="Unassembled WGS sequence"/>
</dbReference>
<keyword evidence="5" id="KW-1185">Reference proteome</keyword>
<comment type="subcellular location">
    <subcellularLocation>
        <location evidence="1">Cytoplasm</location>
        <location evidence="1">Cytoskeleton</location>
    </subcellularLocation>
</comment>
<dbReference type="GO" id="GO:0007018">
    <property type="term" value="P:microtubule-based movement"/>
    <property type="evidence" value="ECO:0007669"/>
    <property type="project" value="TreeGrafter"/>
</dbReference>
<dbReference type="PANTHER" id="PTHR24107:SF27">
    <property type="entry name" value="DYNEIN REGULATORY COMPLEX SUBUNIT 5"/>
    <property type="match status" value="1"/>
</dbReference>
<reference evidence="4" key="1">
    <citation type="submission" date="2023-04" db="EMBL/GenBank/DDBJ databases">
        <title>Chromosome-level genome of Chaenocephalus aceratus.</title>
        <authorList>
            <person name="Park H."/>
        </authorList>
    </citation>
    <scope>NUCLEOTIDE SEQUENCE</scope>
    <source>
        <strain evidence="4">DE</strain>
        <tissue evidence="4">Muscle</tissue>
    </source>
</reference>
<dbReference type="PANTHER" id="PTHR24107">
    <property type="entry name" value="YNEIN REGULATORY COMPLEX SUBUNIT 5"/>
    <property type="match status" value="1"/>
</dbReference>
<dbReference type="InterPro" id="IPR052410">
    <property type="entry name" value="DRC5"/>
</dbReference>
<dbReference type="InterPro" id="IPR032675">
    <property type="entry name" value="LRR_dom_sf"/>
</dbReference>
<evidence type="ECO:0000256" key="3">
    <source>
        <dbReference type="ARBA" id="ARBA00023212"/>
    </source>
</evidence>
<dbReference type="SUPFAM" id="SSF52047">
    <property type="entry name" value="RNI-like"/>
    <property type="match status" value="1"/>
</dbReference>
<dbReference type="Pfam" id="PF13516">
    <property type="entry name" value="LRR_6"/>
    <property type="match status" value="4"/>
</dbReference>
<dbReference type="AlphaFoldDB" id="A0AAD9BT86"/>
<evidence type="ECO:0000313" key="5">
    <source>
        <dbReference type="Proteomes" id="UP001228049"/>
    </source>
</evidence>
<evidence type="ECO:0000313" key="4">
    <source>
        <dbReference type="EMBL" id="KAK1889545.1"/>
    </source>
</evidence>
<keyword evidence="2" id="KW-0963">Cytoplasm</keyword>
<dbReference type="SMART" id="SM00368">
    <property type="entry name" value="LRR_RI"/>
    <property type="match status" value="5"/>
</dbReference>
<comment type="caution">
    <text evidence="4">The sequence shown here is derived from an EMBL/GenBank/DDBJ whole genome shotgun (WGS) entry which is preliminary data.</text>
</comment>
<proteinExistence type="predicted"/>
<dbReference type="GO" id="GO:0005856">
    <property type="term" value="C:cytoskeleton"/>
    <property type="evidence" value="ECO:0007669"/>
    <property type="project" value="UniProtKB-SubCell"/>
</dbReference>
<gene>
    <name evidence="4" type="ORF">KUDE01_014220</name>
</gene>